<dbReference type="PANTHER" id="PTHR43124:SF3">
    <property type="entry name" value="CHLORAMPHENICOL EFFLUX PUMP RV0191"/>
    <property type="match status" value="1"/>
</dbReference>
<sequence>MVDIEFDGRDAAAPAVRASSPRAVLLALALGAFAIGTTEFASMALLPNFAADYAVTEARAADAISAYALGVTIGAPLLAVAGAKLRKRIMLVGLMIAFALFNFVSAFAPSFGTFVAARFFAGLPHGAYFGVAALVAASVVPRNKRASAVARVFLGLTTATMIGVPAASWLSQFIGWRAGFVIVAITALLTALAVLVKAPRTPADPGAAPLRELGALKNRQVLLTLLTGAVGFGGFFAVYTYIASMVQTTLGASETAVAMMLLVAGVGMTAFNLIMAELTDRNLNLAAYTAFGGGAVVLALLPMAVEGGLWPMAVAILLMSVLGGVSTTLQTRLMNVAGDAQQMAASLHHAAFNMANALGPFLAARAIAAGHDFPVAGYVGAALSLVGLVLYAITHWDARRSGIE</sequence>
<evidence type="ECO:0000259" key="7">
    <source>
        <dbReference type="PROSITE" id="PS50850"/>
    </source>
</evidence>
<feature type="transmembrane region" description="Helical" evidence="6">
    <location>
        <begin position="221"/>
        <end position="243"/>
    </location>
</feature>
<dbReference type="Gene3D" id="1.20.1250.20">
    <property type="entry name" value="MFS general substrate transporter like domains"/>
    <property type="match status" value="2"/>
</dbReference>
<evidence type="ECO:0000313" key="9">
    <source>
        <dbReference type="Proteomes" id="UP000193870"/>
    </source>
</evidence>
<dbReference type="SUPFAM" id="SSF103473">
    <property type="entry name" value="MFS general substrate transporter"/>
    <property type="match status" value="1"/>
</dbReference>
<keyword evidence="9" id="KW-1185">Reference proteome</keyword>
<keyword evidence="2" id="KW-1003">Cell membrane</keyword>
<dbReference type="CDD" id="cd17324">
    <property type="entry name" value="MFS_NepI_like"/>
    <property type="match status" value="1"/>
</dbReference>
<proteinExistence type="predicted"/>
<keyword evidence="5 6" id="KW-0472">Membrane</keyword>
<feature type="transmembrane region" description="Helical" evidence="6">
    <location>
        <begin position="285"/>
        <end position="303"/>
    </location>
</feature>
<keyword evidence="3 6" id="KW-0812">Transmembrane</keyword>
<feature type="transmembrane region" description="Helical" evidence="6">
    <location>
        <begin position="152"/>
        <end position="170"/>
    </location>
</feature>
<feature type="transmembrane region" description="Helical" evidence="6">
    <location>
        <begin position="89"/>
        <end position="108"/>
    </location>
</feature>
<dbReference type="AlphaFoldDB" id="A0A1Y5RKX1"/>
<evidence type="ECO:0000256" key="1">
    <source>
        <dbReference type="ARBA" id="ARBA00004651"/>
    </source>
</evidence>
<name>A0A1Y5RKX1_9RHOB</name>
<dbReference type="InterPro" id="IPR050189">
    <property type="entry name" value="MFS_Efflux_Transporters"/>
</dbReference>
<feature type="transmembrane region" description="Helical" evidence="6">
    <location>
        <begin position="309"/>
        <end position="329"/>
    </location>
</feature>
<feature type="transmembrane region" description="Helical" evidence="6">
    <location>
        <begin position="176"/>
        <end position="196"/>
    </location>
</feature>
<evidence type="ECO:0000256" key="6">
    <source>
        <dbReference type="SAM" id="Phobius"/>
    </source>
</evidence>
<dbReference type="InterPro" id="IPR011701">
    <property type="entry name" value="MFS"/>
</dbReference>
<reference evidence="8 9" key="1">
    <citation type="submission" date="2017-03" db="EMBL/GenBank/DDBJ databases">
        <authorList>
            <person name="Afonso C.L."/>
            <person name="Miller P.J."/>
            <person name="Scott M.A."/>
            <person name="Spackman E."/>
            <person name="Goraichik I."/>
            <person name="Dimitrov K.M."/>
            <person name="Suarez D.L."/>
            <person name="Swayne D.E."/>
        </authorList>
    </citation>
    <scope>NUCLEOTIDE SEQUENCE [LARGE SCALE GENOMIC DNA]</scope>
    <source>
        <strain evidence="8 9">CECT 7066</strain>
    </source>
</reference>
<dbReference type="Proteomes" id="UP000193870">
    <property type="component" value="Unassembled WGS sequence"/>
</dbReference>
<dbReference type="PROSITE" id="PS50850">
    <property type="entry name" value="MFS"/>
    <property type="match status" value="1"/>
</dbReference>
<feature type="transmembrane region" description="Helical" evidence="6">
    <location>
        <begin position="64"/>
        <end position="82"/>
    </location>
</feature>
<feature type="domain" description="Major facilitator superfamily (MFS) profile" evidence="7">
    <location>
        <begin position="24"/>
        <end position="399"/>
    </location>
</feature>
<feature type="transmembrane region" description="Helical" evidence="6">
    <location>
        <begin position="375"/>
        <end position="393"/>
    </location>
</feature>
<feature type="transmembrane region" description="Helical" evidence="6">
    <location>
        <begin position="120"/>
        <end position="140"/>
    </location>
</feature>
<evidence type="ECO:0000256" key="4">
    <source>
        <dbReference type="ARBA" id="ARBA00022989"/>
    </source>
</evidence>
<dbReference type="EMBL" id="FWFV01000001">
    <property type="protein sequence ID" value="SLN19994.1"/>
    <property type="molecule type" value="Genomic_DNA"/>
</dbReference>
<accession>A0A1Y5RKX1</accession>
<dbReference type="RefSeq" id="WP_245749571.1">
    <property type="nucleotide sequence ID" value="NZ_FOPF01000001.1"/>
</dbReference>
<dbReference type="STRING" id="315423.SAMN04488020_101679"/>
<evidence type="ECO:0000256" key="3">
    <source>
        <dbReference type="ARBA" id="ARBA00022692"/>
    </source>
</evidence>
<dbReference type="GO" id="GO:0005886">
    <property type="term" value="C:plasma membrane"/>
    <property type="evidence" value="ECO:0007669"/>
    <property type="project" value="UniProtKB-SubCell"/>
</dbReference>
<protein>
    <submittedName>
        <fullName evidence="8">Inner membrane transport protein YdhP</fullName>
    </submittedName>
</protein>
<gene>
    <name evidence="8" type="primary">ydhP</name>
    <name evidence="8" type="ORF">PAM7066_00681</name>
</gene>
<evidence type="ECO:0000256" key="2">
    <source>
        <dbReference type="ARBA" id="ARBA00022475"/>
    </source>
</evidence>
<organism evidence="8 9">
    <name type="scientific">Palleronia marisminoris</name>
    <dbReference type="NCBI Taxonomy" id="315423"/>
    <lineage>
        <taxon>Bacteria</taxon>
        <taxon>Pseudomonadati</taxon>
        <taxon>Pseudomonadota</taxon>
        <taxon>Alphaproteobacteria</taxon>
        <taxon>Rhodobacterales</taxon>
        <taxon>Roseobacteraceae</taxon>
        <taxon>Palleronia</taxon>
    </lineage>
</organism>
<dbReference type="InterPro" id="IPR020846">
    <property type="entry name" value="MFS_dom"/>
</dbReference>
<dbReference type="GO" id="GO:0022857">
    <property type="term" value="F:transmembrane transporter activity"/>
    <property type="evidence" value="ECO:0007669"/>
    <property type="project" value="InterPro"/>
</dbReference>
<feature type="transmembrane region" description="Helical" evidence="6">
    <location>
        <begin position="23"/>
        <end position="44"/>
    </location>
</feature>
<feature type="transmembrane region" description="Helical" evidence="6">
    <location>
        <begin position="255"/>
        <end position="273"/>
    </location>
</feature>
<feature type="transmembrane region" description="Helical" evidence="6">
    <location>
        <begin position="350"/>
        <end position="369"/>
    </location>
</feature>
<evidence type="ECO:0000313" key="8">
    <source>
        <dbReference type="EMBL" id="SLN19994.1"/>
    </source>
</evidence>
<dbReference type="Pfam" id="PF07690">
    <property type="entry name" value="MFS_1"/>
    <property type="match status" value="1"/>
</dbReference>
<dbReference type="InterPro" id="IPR036259">
    <property type="entry name" value="MFS_trans_sf"/>
</dbReference>
<evidence type="ECO:0000256" key="5">
    <source>
        <dbReference type="ARBA" id="ARBA00023136"/>
    </source>
</evidence>
<comment type="subcellular location">
    <subcellularLocation>
        <location evidence="1">Cell membrane</location>
        <topology evidence="1">Multi-pass membrane protein</topology>
    </subcellularLocation>
</comment>
<keyword evidence="4 6" id="KW-1133">Transmembrane helix</keyword>
<dbReference type="PANTHER" id="PTHR43124">
    <property type="entry name" value="PURINE EFFLUX PUMP PBUE"/>
    <property type="match status" value="1"/>
</dbReference>